<keyword evidence="1" id="KW-0472">Membrane</keyword>
<sequence length="185" mass="22037">MLKFLFNFPDLRIKSNQYSIQFPSAPELSAEIFFLLSFPQKYDRSLLQENCRYRIWEWAEKNSVKFCPNVRRAEIRRRGHNMFAYIGIIGTIAEGAEETTKNLSQYPLLEREIYGNSLDFNFRFNFWTFAVSLALFYIFYIILSWFQEIDPVKWIARIDILVMLFLIFSPLIEVLLLIEVPISCD</sequence>
<proteinExistence type="predicted"/>
<organism evidence="2 3">
    <name type="scientific">Blepharisma stoltei</name>
    <dbReference type="NCBI Taxonomy" id="1481888"/>
    <lineage>
        <taxon>Eukaryota</taxon>
        <taxon>Sar</taxon>
        <taxon>Alveolata</taxon>
        <taxon>Ciliophora</taxon>
        <taxon>Postciliodesmatophora</taxon>
        <taxon>Heterotrichea</taxon>
        <taxon>Heterotrichida</taxon>
        <taxon>Blepharismidae</taxon>
        <taxon>Blepharisma</taxon>
    </lineage>
</organism>
<dbReference type="Proteomes" id="UP001162131">
    <property type="component" value="Unassembled WGS sequence"/>
</dbReference>
<protein>
    <submittedName>
        <fullName evidence="2">Uncharacterized protein</fullName>
    </submittedName>
</protein>
<evidence type="ECO:0000313" key="2">
    <source>
        <dbReference type="EMBL" id="CAG9314863.1"/>
    </source>
</evidence>
<evidence type="ECO:0000256" key="1">
    <source>
        <dbReference type="SAM" id="Phobius"/>
    </source>
</evidence>
<feature type="transmembrane region" description="Helical" evidence="1">
    <location>
        <begin position="158"/>
        <end position="178"/>
    </location>
</feature>
<gene>
    <name evidence="2" type="ORF">BSTOLATCC_MIC12649</name>
</gene>
<reference evidence="2" key="1">
    <citation type="submission" date="2021-09" db="EMBL/GenBank/DDBJ databases">
        <authorList>
            <consortium name="AG Swart"/>
            <person name="Singh M."/>
            <person name="Singh A."/>
            <person name="Seah K."/>
            <person name="Emmerich C."/>
        </authorList>
    </citation>
    <scope>NUCLEOTIDE SEQUENCE</scope>
    <source>
        <strain evidence="2">ATCC30299</strain>
    </source>
</reference>
<evidence type="ECO:0000313" key="3">
    <source>
        <dbReference type="Proteomes" id="UP001162131"/>
    </source>
</evidence>
<keyword evidence="1" id="KW-1133">Transmembrane helix</keyword>
<feature type="transmembrane region" description="Helical" evidence="1">
    <location>
        <begin position="126"/>
        <end position="146"/>
    </location>
</feature>
<accession>A0AAU9IMZ7</accession>
<dbReference type="EMBL" id="CAJZBQ010000013">
    <property type="protein sequence ID" value="CAG9314863.1"/>
    <property type="molecule type" value="Genomic_DNA"/>
</dbReference>
<name>A0AAU9IMZ7_9CILI</name>
<keyword evidence="1" id="KW-0812">Transmembrane</keyword>
<comment type="caution">
    <text evidence="2">The sequence shown here is derived from an EMBL/GenBank/DDBJ whole genome shotgun (WGS) entry which is preliminary data.</text>
</comment>
<keyword evidence="3" id="KW-1185">Reference proteome</keyword>
<dbReference type="AlphaFoldDB" id="A0AAU9IMZ7"/>